<keyword evidence="3" id="KW-0812">Transmembrane</keyword>
<dbReference type="Pfam" id="PF25963">
    <property type="entry name" value="Beta-barrel_AAEA"/>
    <property type="match status" value="1"/>
</dbReference>
<evidence type="ECO:0000256" key="3">
    <source>
        <dbReference type="SAM" id="Phobius"/>
    </source>
</evidence>
<feature type="region of interest" description="Disordered" evidence="2">
    <location>
        <begin position="370"/>
        <end position="390"/>
    </location>
</feature>
<comment type="caution">
    <text evidence="6">The sequence shown here is derived from an EMBL/GenBank/DDBJ whole genome shotgun (WGS) entry which is preliminary data.</text>
</comment>
<dbReference type="Proteomes" id="UP000234341">
    <property type="component" value="Unassembled WGS sequence"/>
</dbReference>
<dbReference type="Gene3D" id="1.10.287.470">
    <property type="entry name" value="Helix hairpin bin"/>
    <property type="match status" value="1"/>
</dbReference>
<dbReference type="InterPro" id="IPR058634">
    <property type="entry name" value="AaeA-lik-b-barrel"/>
</dbReference>
<evidence type="ECO:0000256" key="2">
    <source>
        <dbReference type="SAM" id="MobiDB-lite"/>
    </source>
</evidence>
<dbReference type="Pfam" id="PF25917">
    <property type="entry name" value="BSH_RND"/>
    <property type="match status" value="1"/>
</dbReference>
<organism evidence="6 7">
    <name type="scientific">Cupriavidus pauculus</name>
    <dbReference type="NCBI Taxonomy" id="82633"/>
    <lineage>
        <taxon>Bacteria</taxon>
        <taxon>Pseudomonadati</taxon>
        <taxon>Pseudomonadota</taxon>
        <taxon>Betaproteobacteria</taxon>
        <taxon>Burkholderiales</taxon>
        <taxon>Burkholderiaceae</taxon>
        <taxon>Cupriavidus</taxon>
    </lineage>
</organism>
<evidence type="ECO:0000256" key="1">
    <source>
        <dbReference type="SAM" id="Coils"/>
    </source>
</evidence>
<keyword evidence="1" id="KW-0175">Coiled coil</keyword>
<evidence type="ECO:0000259" key="5">
    <source>
        <dbReference type="Pfam" id="PF25963"/>
    </source>
</evidence>
<dbReference type="OrthoDB" id="9811754at2"/>
<name>A0A2N5C838_9BURK</name>
<dbReference type="InterPro" id="IPR050739">
    <property type="entry name" value="MFP"/>
</dbReference>
<dbReference type="Gene3D" id="2.40.30.170">
    <property type="match status" value="1"/>
</dbReference>
<protein>
    <submittedName>
        <fullName evidence="6">Multidrug ABC transporter permease</fullName>
    </submittedName>
</protein>
<dbReference type="PANTHER" id="PTHR30386">
    <property type="entry name" value="MEMBRANE FUSION SUBUNIT OF EMRAB-TOLC MULTIDRUG EFFLUX PUMP"/>
    <property type="match status" value="1"/>
</dbReference>
<proteinExistence type="predicted"/>
<reference evidence="6 7" key="1">
    <citation type="submission" date="2017-12" db="EMBL/GenBank/DDBJ databases">
        <title>Genome sequence of the active heterotrophic nitrifier-denitrifier, Cupriavidus pauculus UM1.</title>
        <authorList>
            <person name="Putonti C."/>
            <person name="Castignetti D."/>
        </authorList>
    </citation>
    <scope>NUCLEOTIDE SEQUENCE [LARGE SCALE GENOMIC DNA]</scope>
    <source>
        <strain evidence="6 7">UM1</strain>
    </source>
</reference>
<sequence length="390" mass="41399">MSAPNSHAPAMPVDVASQHTPSSRASRRRTVLIGIGAALVLIALVIGVRWWTYGRFIESTDDAYIQADSVTVAPKVSGYVAEVYVRDNQQVVAGQALVRLDNRQYQAAFDEAQANVASRQADVARADADLQQQKARIAQAAAEVDGARANARYAASQVERYAPLVRTGAETEERTAELRNAQTRASTTLAANEAALKVEQSQTVTLQTRLQQARAQLDVAEASARKSKLDLEDAVVRATTAGRVADKGVRVGQFAQPGTRLLTVVPVQDLYLTANFKETQVGRMRAGQPVTLHVDALSGEALHGVIDSLSPGTGSQFALLPAQNATGNFTKIVQRVPVRIHVDVPNAARPVLVPGLSVVVDVDTRELNPAHAQAPAPANVQAPAGAASHG</sequence>
<evidence type="ECO:0000313" key="7">
    <source>
        <dbReference type="Proteomes" id="UP000234341"/>
    </source>
</evidence>
<feature type="transmembrane region" description="Helical" evidence="3">
    <location>
        <begin position="31"/>
        <end position="51"/>
    </location>
</feature>
<feature type="coiled-coil region" evidence="1">
    <location>
        <begin position="123"/>
        <end position="150"/>
    </location>
</feature>
<dbReference type="AlphaFoldDB" id="A0A2N5C838"/>
<feature type="region of interest" description="Disordered" evidence="2">
    <location>
        <begin position="1"/>
        <end position="22"/>
    </location>
</feature>
<keyword evidence="3" id="KW-1133">Transmembrane helix</keyword>
<dbReference type="SUPFAM" id="SSF111369">
    <property type="entry name" value="HlyD-like secretion proteins"/>
    <property type="match status" value="2"/>
</dbReference>
<keyword evidence="3" id="KW-0472">Membrane</keyword>
<dbReference type="InterPro" id="IPR058625">
    <property type="entry name" value="MdtA-like_BSH"/>
</dbReference>
<dbReference type="STRING" id="82633.GCA_000974605_05605"/>
<evidence type="ECO:0000313" key="6">
    <source>
        <dbReference type="EMBL" id="PLP98381.1"/>
    </source>
</evidence>
<dbReference type="RefSeq" id="WP_101683769.1">
    <property type="nucleotide sequence ID" value="NZ_PJRP01000012.1"/>
</dbReference>
<feature type="domain" description="Multidrug resistance protein MdtA-like barrel-sandwich hybrid" evidence="4">
    <location>
        <begin position="69"/>
        <end position="265"/>
    </location>
</feature>
<dbReference type="GO" id="GO:0055085">
    <property type="term" value="P:transmembrane transport"/>
    <property type="evidence" value="ECO:0007669"/>
    <property type="project" value="InterPro"/>
</dbReference>
<evidence type="ECO:0000259" key="4">
    <source>
        <dbReference type="Pfam" id="PF25917"/>
    </source>
</evidence>
<dbReference type="PRINTS" id="PR01490">
    <property type="entry name" value="RTXTOXIND"/>
</dbReference>
<dbReference type="PANTHER" id="PTHR30386:SF24">
    <property type="entry name" value="MULTIDRUG RESISTANCE EFFLUX PUMP"/>
    <property type="match status" value="1"/>
</dbReference>
<dbReference type="EMBL" id="PJRP01000012">
    <property type="protein sequence ID" value="PLP98381.1"/>
    <property type="molecule type" value="Genomic_DNA"/>
</dbReference>
<accession>A0A2N5C838</accession>
<dbReference type="Gene3D" id="2.40.50.100">
    <property type="match status" value="1"/>
</dbReference>
<gene>
    <name evidence="6" type="ORF">CYJ10_23110</name>
</gene>
<feature type="domain" description="p-hydroxybenzoic acid efflux pump subunit AaeA-like beta-barrel" evidence="5">
    <location>
        <begin position="270"/>
        <end position="360"/>
    </location>
</feature>